<evidence type="ECO:0000313" key="2">
    <source>
        <dbReference type="Proteomes" id="UP000041625"/>
    </source>
</evidence>
<dbReference type="Proteomes" id="UP000041625">
    <property type="component" value="Unassembled WGS sequence"/>
</dbReference>
<proteinExistence type="predicted"/>
<keyword evidence="2" id="KW-1185">Reference proteome</keyword>
<reference evidence="1 2" key="1">
    <citation type="submission" date="2014-06" db="EMBL/GenBank/DDBJ databases">
        <authorList>
            <person name="Le Roux F."/>
        </authorList>
    </citation>
    <scope>NUCLEOTIDE SEQUENCE [LARGE SCALE GENOMIC DNA]</scope>
    <source>
        <strain evidence="1 2">J2-31</strain>
    </source>
</reference>
<protein>
    <submittedName>
        <fullName evidence="1">Uncharacterized protein</fullName>
    </submittedName>
</protein>
<dbReference type="EMBL" id="CCKJ01000195">
    <property type="protein sequence ID" value="CDT98593.1"/>
    <property type="molecule type" value="Genomic_DNA"/>
</dbReference>
<name>A0AA87C3T4_9VIBR</name>
<dbReference type="RefSeq" id="WP_050053003.1">
    <property type="nucleotide sequence ID" value="NZ_CCJZ01000055.1"/>
</dbReference>
<gene>
    <name evidence="1" type="ORF">VCR31J2_440001</name>
</gene>
<accession>A0AA87C3T4</accession>
<comment type="caution">
    <text evidence="1">The sequence shown here is derived from an EMBL/GenBank/DDBJ whole genome shotgun (WGS) entry which is preliminary data.</text>
</comment>
<dbReference type="AlphaFoldDB" id="A0AA87C3T4"/>
<evidence type="ECO:0000313" key="1">
    <source>
        <dbReference type="EMBL" id="CDT98593.1"/>
    </source>
</evidence>
<sequence>MSIEIPTEQGFTMTYHYEHADLEKLKSLIINGGQVVIGIDYLQSDSDYLRHFKNSKFAGPYYAMPLDGVLEIINEALSKPQI</sequence>
<organism evidence="1 2">
    <name type="scientific">Vibrio coralliirubri</name>
    <dbReference type="NCBI Taxonomy" id="1516159"/>
    <lineage>
        <taxon>Bacteria</taxon>
        <taxon>Pseudomonadati</taxon>
        <taxon>Pseudomonadota</taxon>
        <taxon>Gammaproteobacteria</taxon>
        <taxon>Vibrionales</taxon>
        <taxon>Vibrionaceae</taxon>
        <taxon>Vibrio</taxon>
    </lineage>
</organism>